<dbReference type="GO" id="GO:0016887">
    <property type="term" value="F:ATP hydrolysis activity"/>
    <property type="evidence" value="ECO:0007669"/>
    <property type="project" value="InterPro"/>
</dbReference>
<dbReference type="InterPro" id="IPR040582">
    <property type="entry name" value="OB_MalK-like"/>
</dbReference>
<evidence type="ECO:0000313" key="5">
    <source>
        <dbReference type="EMBL" id="AGR41332.1"/>
    </source>
</evidence>
<dbReference type="Gene3D" id="2.40.50.100">
    <property type="match status" value="1"/>
</dbReference>
<keyword evidence="3 5" id="KW-0067">ATP-binding</keyword>
<feature type="domain" description="ABC transporter" evidence="4">
    <location>
        <begin position="3"/>
        <end position="498"/>
    </location>
</feature>
<name>S5M006_9MOLU</name>
<dbReference type="Pfam" id="PF00005">
    <property type="entry name" value="ABC_tran"/>
    <property type="match status" value="2"/>
</dbReference>
<dbReference type="RefSeq" id="WP_020834471.1">
    <property type="nucleotide sequence ID" value="NC_021846.1"/>
</dbReference>
<dbReference type="GO" id="GO:0005524">
    <property type="term" value="F:ATP binding"/>
    <property type="evidence" value="ECO:0007669"/>
    <property type="project" value="UniProtKB-KW"/>
</dbReference>
<dbReference type="STRING" id="1276220.STAIW_v1c07200"/>
<dbReference type="InterPro" id="IPR017871">
    <property type="entry name" value="ABC_transporter-like_CS"/>
</dbReference>
<dbReference type="AlphaFoldDB" id="S5M006"/>
<keyword evidence="1" id="KW-0813">Transport</keyword>
<dbReference type="Proteomes" id="UP000014984">
    <property type="component" value="Chromosome"/>
</dbReference>
<keyword evidence="6" id="KW-1185">Reference proteome</keyword>
<dbReference type="PROSITE" id="PS50893">
    <property type="entry name" value="ABC_TRANSPORTER_2"/>
    <property type="match status" value="1"/>
</dbReference>
<dbReference type="GO" id="GO:0055052">
    <property type="term" value="C:ATP-binding cassette (ABC) transporter complex, substrate-binding subunit-containing"/>
    <property type="evidence" value="ECO:0007669"/>
    <property type="project" value="TreeGrafter"/>
</dbReference>
<dbReference type="SMART" id="SM00382">
    <property type="entry name" value="AAA"/>
    <property type="match status" value="1"/>
</dbReference>
<dbReference type="InterPro" id="IPR027417">
    <property type="entry name" value="P-loop_NTPase"/>
</dbReference>
<dbReference type="PANTHER" id="PTHR43875:SF1">
    <property type="entry name" value="OSMOPROTECTIVE COMPOUNDS UPTAKE ATP-BINDING PROTEIN GGTA"/>
    <property type="match status" value="1"/>
</dbReference>
<dbReference type="InterPro" id="IPR003439">
    <property type="entry name" value="ABC_transporter-like_ATP-bd"/>
</dbReference>
<organism evidence="5 6">
    <name type="scientific">Spiroplasma taiwanense CT-1</name>
    <dbReference type="NCBI Taxonomy" id="1276220"/>
    <lineage>
        <taxon>Bacteria</taxon>
        <taxon>Bacillati</taxon>
        <taxon>Mycoplasmatota</taxon>
        <taxon>Mollicutes</taxon>
        <taxon>Entomoplasmatales</taxon>
        <taxon>Spiroplasmataceae</taxon>
        <taxon>Spiroplasma</taxon>
    </lineage>
</organism>
<dbReference type="PATRIC" id="fig|1276220.3.peg.735"/>
<dbReference type="SUPFAM" id="SSF52540">
    <property type="entry name" value="P-loop containing nucleoside triphosphate hydrolases"/>
    <property type="match status" value="1"/>
</dbReference>
<dbReference type="EMBL" id="CP005074">
    <property type="protein sequence ID" value="AGR41332.1"/>
    <property type="molecule type" value="Genomic_DNA"/>
</dbReference>
<dbReference type="Gene3D" id="3.40.50.300">
    <property type="entry name" value="P-loop containing nucleotide triphosphate hydrolases"/>
    <property type="match status" value="2"/>
</dbReference>
<dbReference type="InterPro" id="IPR047641">
    <property type="entry name" value="ABC_transpr_MalK/UgpC-like"/>
</dbReference>
<dbReference type="InterPro" id="IPR012340">
    <property type="entry name" value="NA-bd_OB-fold"/>
</dbReference>
<dbReference type="PANTHER" id="PTHR43875">
    <property type="entry name" value="MALTODEXTRIN IMPORT ATP-BINDING PROTEIN MSMX"/>
    <property type="match status" value="1"/>
</dbReference>
<evidence type="ECO:0000256" key="2">
    <source>
        <dbReference type="ARBA" id="ARBA00022741"/>
    </source>
</evidence>
<dbReference type="Pfam" id="PF17912">
    <property type="entry name" value="OB_MalK"/>
    <property type="match status" value="1"/>
</dbReference>
<dbReference type="PROSITE" id="PS00211">
    <property type="entry name" value="ABC_TRANSPORTER_1"/>
    <property type="match status" value="1"/>
</dbReference>
<dbReference type="InterPro" id="IPR003593">
    <property type="entry name" value="AAA+_ATPase"/>
</dbReference>
<dbReference type="KEGG" id="stai:STAIW_v1c07200"/>
<keyword evidence="2" id="KW-0547">Nucleotide-binding</keyword>
<dbReference type="eggNOG" id="COG3842">
    <property type="taxonomic scope" value="Bacteria"/>
</dbReference>
<dbReference type="OrthoDB" id="9784450at2"/>
<reference evidence="5 6" key="1">
    <citation type="journal article" date="2013" name="Genome Biol. Evol.">
        <title>Comparison of metabolic capacities and inference of gene content evolution in mosquito-associated Spiroplasma diminutum and S. taiwanense.</title>
        <authorList>
            <person name="Lo W.S."/>
            <person name="Ku C."/>
            <person name="Chen L.L."/>
            <person name="Chang T.H."/>
            <person name="Kuo C.H."/>
        </authorList>
    </citation>
    <scope>NUCLEOTIDE SEQUENCE [LARGE SCALE GENOMIC DNA]</scope>
    <source>
        <strain evidence="5">CT-1</strain>
    </source>
</reference>
<accession>S5M006</accession>
<dbReference type="HOGENOM" id="CLU_000604_72_2_14"/>
<proteinExistence type="predicted"/>
<protein>
    <submittedName>
        <fullName evidence="5">sn-glycerol-3-phosphate ABC transporter ATP-binding protein</fullName>
    </submittedName>
</protein>
<dbReference type="Gene3D" id="2.40.50.140">
    <property type="entry name" value="Nucleic acid-binding proteins"/>
    <property type="match status" value="1"/>
</dbReference>
<evidence type="ECO:0000256" key="3">
    <source>
        <dbReference type="ARBA" id="ARBA00022840"/>
    </source>
</evidence>
<dbReference type="SUPFAM" id="SSF50331">
    <property type="entry name" value="MOP-like"/>
    <property type="match status" value="1"/>
</dbReference>
<sequence length="627" mass="73497">MSIKLRNVSIDYGNFLAVDNLTIDIETGELASLLGPSGCGKSTTLNAIAGLINITSGQIIFDGIDVSKKTTQKRNIGLVFQNYSLYPHLNVFQNIAFPLYQSKTFKREVKKNNQNYSRLIYQLKQSNMKKNIFDLQEKLFELFNKFLKDLNEKYLNLESYLFDKYRQIIEKYISELYKSSHLEVFKNKQISRMYDESKLFYLDFYLKLLRDFKLKIINFKKELNQKEKNQYINSSINKFLKDLKLKYIDEISFNLKETKRTLNEHNKSFDFEKKMQIRKTKTTGKEFLFDKNDTEYLEIIENFNIDAKSINDDFTLKYDKEIKVIIDKFLIDLEFKLSQIITDFSKNDIFFTEEEFKTEVLNYRKNISSVRSEVKKAVFEVAQRVEIQDQLYKKPYELSGGQQQRVAIARSVIKKPKILLLDEPLSNLDAKLRVSTREWIKKFQQDTKITTIFVTHDQEEALSISDKVFVMSRGKLQQGEEPKSIYQKPANKFVANFIGTPSMNFLETKISEKGEIFLQDVKIAKSVNLKNKDVIVGIRPEHLILDSSKTNQNISNEKPLIGEITSFEMLGKTNFIKLKFNNNTIGIIYDSHILENVQLGQKIKFNILKNKIYIFENDENKNLLEVI</sequence>
<gene>
    <name evidence="5" type="primary">ugpC</name>
    <name evidence="5" type="ORF">STAIW_v1c07200</name>
</gene>
<evidence type="ECO:0000259" key="4">
    <source>
        <dbReference type="PROSITE" id="PS50893"/>
    </source>
</evidence>
<evidence type="ECO:0000256" key="1">
    <source>
        <dbReference type="ARBA" id="ARBA00022448"/>
    </source>
</evidence>
<evidence type="ECO:0000313" key="6">
    <source>
        <dbReference type="Proteomes" id="UP000014984"/>
    </source>
</evidence>
<dbReference type="InterPro" id="IPR008995">
    <property type="entry name" value="Mo/tungstate-bd_C_term_dom"/>
</dbReference>